<feature type="transmembrane region" description="Helical" evidence="6">
    <location>
        <begin position="66"/>
        <end position="83"/>
    </location>
</feature>
<keyword evidence="5 6" id="KW-0472">Membrane</keyword>
<dbReference type="EMBL" id="FPBT01000002">
    <property type="protein sequence ID" value="SFU33458.1"/>
    <property type="molecule type" value="Genomic_DNA"/>
</dbReference>
<dbReference type="PROSITE" id="PS51257">
    <property type="entry name" value="PROKAR_LIPOPROTEIN"/>
    <property type="match status" value="1"/>
</dbReference>
<dbReference type="InterPro" id="IPR018461">
    <property type="entry name" value="Na/H_Antiport_NhaC-like_C"/>
</dbReference>
<dbReference type="GO" id="GO:0005886">
    <property type="term" value="C:plasma membrane"/>
    <property type="evidence" value="ECO:0007669"/>
    <property type="project" value="UniProtKB-SubCell"/>
</dbReference>
<dbReference type="OrthoDB" id="9762978at2"/>
<feature type="domain" description="Na+/H+ antiporter NhaC-like C-terminal" evidence="7">
    <location>
        <begin position="215"/>
        <end position="516"/>
    </location>
</feature>
<evidence type="ECO:0000256" key="4">
    <source>
        <dbReference type="ARBA" id="ARBA00022989"/>
    </source>
</evidence>
<dbReference type="PANTHER" id="PTHR43478:SF1">
    <property type="entry name" value="NA+_H+ ANTIPORTER NHAC-LIKE C-TERMINAL DOMAIN-CONTAINING PROTEIN"/>
    <property type="match status" value="1"/>
</dbReference>
<feature type="transmembrane region" description="Helical" evidence="6">
    <location>
        <begin position="406"/>
        <end position="424"/>
    </location>
</feature>
<sequence length="559" mass="59084">MNRTSRMRRILGLILMVGALAFVLASCAPAKAGTSYHSSLVGTGWALLPPILAIGLALITKEVHSSLFAGIVVGALMYTKGNFHATLDTIMQDGFLASLSDSGNMGIIMFLVILGVIVAMINKAGGSAAYGKWAVKTIKTRKGALLATFGLGCLIFIDDYFNCLTVGSVMRPVTDTHHVSRAKLAYIIDATAAPICMIAPISSWAAAVSGYVKGYNGLALFIRSIPFNFYSLMTIVMILVLTIGEFDYGPMRTHEYNAVHHNDLYTTADRPYKNADEQLSDDSNGRVADLIVPVIILIIACVMGMIYTGGFFDGASFVDAFANSSASLGLSMGSGAALVLIVIYFLIRRTMSFTELMNCIPEGFQAMVPPILILTFAWTLSKMTGLMGAADFVAGVMKSTAGGFQLFLPAIIFAVACGLGFATGTSWGTFGILIPIVVALYPSSGSNAALPQMLVISISACCAGGVCGDHCSPISDTTIMASTGAQCNHINHVNTQLPYALTAVACSFVGYIIAGFTKSALISLPLTTVITICVLMVLRSRARKLDYADEVADGEIPAK</sequence>
<keyword evidence="3 6" id="KW-0812">Transmembrane</keyword>
<dbReference type="AlphaFoldDB" id="A0A1I7FB75"/>
<keyword evidence="2" id="KW-1003">Cell membrane</keyword>
<evidence type="ECO:0000256" key="6">
    <source>
        <dbReference type="SAM" id="Phobius"/>
    </source>
</evidence>
<feature type="transmembrane region" description="Helical" evidence="6">
    <location>
        <begin position="497"/>
        <end position="514"/>
    </location>
</feature>
<feature type="transmembrane region" description="Helical" evidence="6">
    <location>
        <begin position="103"/>
        <end position="122"/>
    </location>
</feature>
<protein>
    <submittedName>
        <fullName evidence="8">Transporter, NhaC family</fullName>
    </submittedName>
</protein>
<name>A0A1I7FB75_9FIRM</name>
<evidence type="ECO:0000256" key="2">
    <source>
        <dbReference type="ARBA" id="ARBA00022475"/>
    </source>
</evidence>
<feature type="transmembrane region" description="Helical" evidence="6">
    <location>
        <begin position="143"/>
        <end position="161"/>
    </location>
</feature>
<dbReference type="RefSeq" id="WP_090469627.1">
    <property type="nucleotide sequence ID" value="NZ_FOWF01000001.1"/>
</dbReference>
<feature type="transmembrane region" description="Helical" evidence="6">
    <location>
        <begin position="220"/>
        <end position="243"/>
    </location>
</feature>
<evidence type="ECO:0000259" key="7">
    <source>
        <dbReference type="Pfam" id="PF03553"/>
    </source>
</evidence>
<feature type="transmembrane region" description="Helical" evidence="6">
    <location>
        <begin position="367"/>
        <end position="394"/>
    </location>
</feature>
<feature type="transmembrane region" description="Helical" evidence="6">
    <location>
        <begin position="520"/>
        <end position="538"/>
    </location>
</feature>
<reference evidence="8 9" key="1">
    <citation type="submission" date="2016-10" db="EMBL/GenBank/DDBJ databases">
        <authorList>
            <person name="de Groot N.N."/>
        </authorList>
    </citation>
    <scope>NUCLEOTIDE SEQUENCE [LARGE SCALE GENOMIC DNA]</scope>
    <source>
        <strain evidence="8 9">KHGC13</strain>
    </source>
</reference>
<organism evidence="8 9">
    <name type="scientific">Eubacterium pyruvativorans</name>
    <dbReference type="NCBI Taxonomy" id="155865"/>
    <lineage>
        <taxon>Bacteria</taxon>
        <taxon>Bacillati</taxon>
        <taxon>Bacillota</taxon>
        <taxon>Clostridia</taxon>
        <taxon>Eubacteriales</taxon>
        <taxon>Eubacteriaceae</taxon>
        <taxon>Eubacterium</taxon>
    </lineage>
</organism>
<keyword evidence="4 6" id="KW-1133">Transmembrane helix</keyword>
<dbReference type="Proteomes" id="UP000198817">
    <property type="component" value="Unassembled WGS sequence"/>
</dbReference>
<dbReference type="Pfam" id="PF03553">
    <property type="entry name" value="Na_H_antiporter"/>
    <property type="match status" value="1"/>
</dbReference>
<proteinExistence type="predicted"/>
<evidence type="ECO:0000256" key="1">
    <source>
        <dbReference type="ARBA" id="ARBA00004651"/>
    </source>
</evidence>
<evidence type="ECO:0000313" key="8">
    <source>
        <dbReference type="EMBL" id="SFU33458.1"/>
    </source>
</evidence>
<comment type="subcellular location">
    <subcellularLocation>
        <location evidence="1">Cell membrane</location>
        <topology evidence="1">Multi-pass membrane protein</topology>
    </subcellularLocation>
</comment>
<evidence type="ECO:0000313" key="9">
    <source>
        <dbReference type="Proteomes" id="UP000198817"/>
    </source>
</evidence>
<evidence type="ECO:0000256" key="5">
    <source>
        <dbReference type="ARBA" id="ARBA00023136"/>
    </source>
</evidence>
<accession>A0A1I7FB75</accession>
<feature type="transmembrane region" description="Helical" evidence="6">
    <location>
        <begin position="40"/>
        <end position="59"/>
    </location>
</feature>
<feature type="transmembrane region" description="Helical" evidence="6">
    <location>
        <begin position="430"/>
        <end position="450"/>
    </location>
</feature>
<feature type="transmembrane region" description="Helical" evidence="6">
    <location>
        <begin position="324"/>
        <end position="347"/>
    </location>
</feature>
<feature type="transmembrane region" description="Helical" evidence="6">
    <location>
        <begin position="290"/>
        <end position="312"/>
    </location>
</feature>
<gene>
    <name evidence="8" type="ORF">SAMN05216508_10226</name>
</gene>
<evidence type="ECO:0000256" key="3">
    <source>
        <dbReference type="ARBA" id="ARBA00022692"/>
    </source>
</evidence>
<feature type="transmembrane region" description="Helical" evidence="6">
    <location>
        <begin position="184"/>
        <end position="208"/>
    </location>
</feature>
<dbReference type="PANTHER" id="PTHR43478">
    <property type="entry name" value="NA+/H+ ANTIPORTER-RELATED"/>
    <property type="match status" value="1"/>
</dbReference>
<keyword evidence="9" id="KW-1185">Reference proteome</keyword>